<dbReference type="OrthoDB" id="2668416at2759"/>
<dbReference type="AlphaFoldDB" id="A0A8K0KD07"/>
<reference evidence="1" key="2">
    <citation type="submission" date="2017-10" db="EMBL/GenBank/DDBJ databases">
        <title>Ladona fulva Genome sequencing and assembly.</title>
        <authorList>
            <person name="Murali S."/>
            <person name="Richards S."/>
            <person name="Bandaranaike D."/>
            <person name="Bellair M."/>
            <person name="Blankenburg K."/>
            <person name="Chao H."/>
            <person name="Dinh H."/>
            <person name="Doddapaneni H."/>
            <person name="Dugan-Rocha S."/>
            <person name="Elkadiri S."/>
            <person name="Gnanaolivu R."/>
            <person name="Hernandez B."/>
            <person name="Skinner E."/>
            <person name="Javaid M."/>
            <person name="Lee S."/>
            <person name="Li M."/>
            <person name="Ming W."/>
            <person name="Munidasa M."/>
            <person name="Muniz J."/>
            <person name="Nguyen L."/>
            <person name="Hughes D."/>
            <person name="Osuji N."/>
            <person name="Pu L.-L."/>
            <person name="Puazo M."/>
            <person name="Qu C."/>
            <person name="Quiroz J."/>
            <person name="Raj R."/>
            <person name="Weissenberger G."/>
            <person name="Xin Y."/>
            <person name="Zou X."/>
            <person name="Han Y."/>
            <person name="Worley K."/>
            <person name="Muzny D."/>
            <person name="Gibbs R."/>
        </authorList>
    </citation>
    <scope>NUCLEOTIDE SEQUENCE</scope>
    <source>
        <strain evidence="1">Sampled in the wild</strain>
    </source>
</reference>
<keyword evidence="2" id="KW-1185">Reference proteome</keyword>
<evidence type="ECO:0000313" key="2">
    <source>
        <dbReference type="Proteomes" id="UP000792457"/>
    </source>
</evidence>
<protein>
    <submittedName>
        <fullName evidence="1">Uncharacterized protein</fullName>
    </submittedName>
</protein>
<comment type="caution">
    <text evidence="1">The sequence shown here is derived from an EMBL/GenBank/DDBJ whole genome shotgun (WGS) entry which is preliminary data.</text>
</comment>
<reference evidence="1" key="1">
    <citation type="submission" date="2013-04" db="EMBL/GenBank/DDBJ databases">
        <authorList>
            <person name="Qu J."/>
            <person name="Murali S.C."/>
            <person name="Bandaranaike D."/>
            <person name="Bellair M."/>
            <person name="Blankenburg K."/>
            <person name="Chao H."/>
            <person name="Dinh H."/>
            <person name="Doddapaneni H."/>
            <person name="Downs B."/>
            <person name="Dugan-Rocha S."/>
            <person name="Elkadiri S."/>
            <person name="Gnanaolivu R.D."/>
            <person name="Hernandez B."/>
            <person name="Javaid M."/>
            <person name="Jayaseelan J.C."/>
            <person name="Lee S."/>
            <person name="Li M."/>
            <person name="Ming W."/>
            <person name="Munidasa M."/>
            <person name="Muniz J."/>
            <person name="Nguyen L."/>
            <person name="Ongeri F."/>
            <person name="Osuji N."/>
            <person name="Pu L.-L."/>
            <person name="Puazo M."/>
            <person name="Qu C."/>
            <person name="Quiroz J."/>
            <person name="Raj R."/>
            <person name="Weissenberger G."/>
            <person name="Xin Y."/>
            <person name="Zou X."/>
            <person name="Han Y."/>
            <person name="Richards S."/>
            <person name="Worley K."/>
            <person name="Muzny D."/>
            <person name="Gibbs R."/>
        </authorList>
    </citation>
    <scope>NUCLEOTIDE SEQUENCE</scope>
    <source>
        <strain evidence="1">Sampled in the wild</strain>
    </source>
</reference>
<name>A0A8K0KD07_LADFU</name>
<feature type="non-terminal residue" evidence="1">
    <location>
        <position position="1"/>
    </location>
</feature>
<proteinExistence type="predicted"/>
<organism evidence="1 2">
    <name type="scientific">Ladona fulva</name>
    <name type="common">Scarce chaser dragonfly</name>
    <name type="synonym">Libellula fulva</name>
    <dbReference type="NCBI Taxonomy" id="123851"/>
    <lineage>
        <taxon>Eukaryota</taxon>
        <taxon>Metazoa</taxon>
        <taxon>Ecdysozoa</taxon>
        <taxon>Arthropoda</taxon>
        <taxon>Hexapoda</taxon>
        <taxon>Insecta</taxon>
        <taxon>Pterygota</taxon>
        <taxon>Palaeoptera</taxon>
        <taxon>Odonata</taxon>
        <taxon>Epiprocta</taxon>
        <taxon>Anisoptera</taxon>
        <taxon>Libelluloidea</taxon>
        <taxon>Libellulidae</taxon>
        <taxon>Ladona</taxon>
    </lineage>
</organism>
<dbReference type="Proteomes" id="UP000792457">
    <property type="component" value="Unassembled WGS sequence"/>
</dbReference>
<dbReference type="EMBL" id="KZ308468">
    <property type="protein sequence ID" value="KAG8230158.1"/>
    <property type="molecule type" value="Genomic_DNA"/>
</dbReference>
<sequence>MRNCNRITQMTIETTCAWIERHSNAEEHKRRGTTLRFLATGRLHEYLKFSTGISTYLSIPKTCKAIFEVMKEENM</sequence>
<gene>
    <name evidence="1" type="ORF">J437_LFUL010409</name>
</gene>
<evidence type="ECO:0000313" key="1">
    <source>
        <dbReference type="EMBL" id="KAG8230158.1"/>
    </source>
</evidence>
<accession>A0A8K0KD07</accession>